<feature type="transmembrane region" description="Helical" evidence="1">
    <location>
        <begin position="12"/>
        <end position="30"/>
    </location>
</feature>
<feature type="transmembrane region" description="Helical" evidence="1">
    <location>
        <begin position="42"/>
        <end position="63"/>
    </location>
</feature>
<evidence type="ECO:0000256" key="1">
    <source>
        <dbReference type="SAM" id="Phobius"/>
    </source>
</evidence>
<dbReference type="Proteomes" id="UP001596328">
    <property type="component" value="Unassembled WGS sequence"/>
</dbReference>
<reference evidence="2 3" key="1">
    <citation type="journal article" date="2019" name="Int. J. Syst. Evol. Microbiol.">
        <title>The Global Catalogue of Microorganisms (GCM) 10K type strain sequencing project: providing services to taxonomists for standard genome sequencing and annotation.</title>
        <authorList>
            <consortium name="The Broad Institute Genomics Platform"/>
            <consortium name="The Broad Institute Genome Sequencing Center for Infectious Disease"/>
            <person name="Wu L."/>
            <person name="Ma J."/>
        </authorList>
    </citation>
    <scope>NUCLEOTIDE SEQUENCE [LARGE SCALE GENOMIC DNA]</scope>
    <source>
        <strain evidence="2 3">NBRC 111368</strain>
    </source>
</reference>
<sequence>MSLLDLLIGSGPGQRLVILGTLLIYAYLAVRRPEDARESARDGARMLVGLGTLIVAALFLASAV</sequence>
<feature type="non-terminal residue" evidence="2">
    <location>
        <position position="64"/>
    </location>
</feature>
<keyword evidence="1" id="KW-0472">Membrane</keyword>
<evidence type="ECO:0000313" key="3">
    <source>
        <dbReference type="Proteomes" id="UP001596328"/>
    </source>
</evidence>
<keyword evidence="1" id="KW-1133">Transmembrane helix</keyword>
<comment type="caution">
    <text evidence="2">The sequence shown here is derived from an EMBL/GenBank/DDBJ whole genome shotgun (WGS) entry which is preliminary data.</text>
</comment>
<name>A0ABD5S1E5_9EURY</name>
<dbReference type="AlphaFoldDB" id="A0ABD5S1E5"/>
<protein>
    <submittedName>
        <fullName evidence="2">Uncharacterized protein</fullName>
    </submittedName>
</protein>
<dbReference type="EMBL" id="JBHSWU010000337">
    <property type="protein sequence ID" value="MFC6724963.1"/>
    <property type="molecule type" value="Genomic_DNA"/>
</dbReference>
<accession>A0ABD5S1E5</accession>
<gene>
    <name evidence="2" type="ORF">ACFQE1_11380</name>
</gene>
<proteinExistence type="predicted"/>
<keyword evidence="3" id="KW-1185">Reference proteome</keyword>
<evidence type="ECO:0000313" key="2">
    <source>
        <dbReference type="EMBL" id="MFC6724963.1"/>
    </source>
</evidence>
<keyword evidence="1" id="KW-0812">Transmembrane</keyword>
<organism evidence="2 3">
    <name type="scientific">Halobium palmae</name>
    <dbReference type="NCBI Taxonomy" id="1776492"/>
    <lineage>
        <taxon>Archaea</taxon>
        <taxon>Methanobacteriati</taxon>
        <taxon>Methanobacteriota</taxon>
        <taxon>Stenosarchaea group</taxon>
        <taxon>Halobacteria</taxon>
        <taxon>Halobacteriales</taxon>
        <taxon>Haloferacaceae</taxon>
        <taxon>Halobium</taxon>
    </lineage>
</organism>